<dbReference type="InterPro" id="IPR018022">
    <property type="entry name" value="IPT"/>
</dbReference>
<comment type="catalytic activity">
    <reaction evidence="9 10 11">
        <text>adenosine(37) in tRNA + dimethylallyl diphosphate = N(6)-dimethylallyladenosine(37) in tRNA + diphosphate</text>
        <dbReference type="Rhea" id="RHEA:26482"/>
        <dbReference type="Rhea" id="RHEA-COMP:10162"/>
        <dbReference type="Rhea" id="RHEA-COMP:10375"/>
        <dbReference type="ChEBI" id="CHEBI:33019"/>
        <dbReference type="ChEBI" id="CHEBI:57623"/>
        <dbReference type="ChEBI" id="CHEBI:74411"/>
        <dbReference type="ChEBI" id="CHEBI:74415"/>
        <dbReference type="EC" id="2.5.1.75"/>
    </reaction>
</comment>
<dbReference type="EC" id="2.5.1.75" evidence="10"/>
<gene>
    <name evidence="10 14" type="primary">miaA</name>
    <name evidence="14" type="ORF">GCM10007276_19890</name>
</gene>
<comment type="caution">
    <text evidence="14">The sequence shown here is derived from an EMBL/GenBank/DDBJ whole genome shotgun (WGS) entry which is preliminary data.</text>
</comment>
<evidence type="ECO:0000256" key="5">
    <source>
        <dbReference type="ARBA" id="ARBA00022694"/>
    </source>
</evidence>
<evidence type="ECO:0000256" key="6">
    <source>
        <dbReference type="ARBA" id="ARBA00022741"/>
    </source>
</evidence>
<dbReference type="NCBIfam" id="TIGR00174">
    <property type="entry name" value="miaA"/>
    <property type="match status" value="1"/>
</dbReference>
<evidence type="ECO:0000256" key="7">
    <source>
        <dbReference type="ARBA" id="ARBA00022840"/>
    </source>
</evidence>
<dbReference type="CDD" id="cd02019">
    <property type="entry name" value="NK"/>
    <property type="match status" value="1"/>
</dbReference>
<feature type="site" description="Interaction with substrate tRNA" evidence="10">
    <location>
        <position position="127"/>
    </location>
</feature>
<organism evidence="14 15">
    <name type="scientific">Agaricicola taiwanensis</name>
    <dbReference type="NCBI Taxonomy" id="591372"/>
    <lineage>
        <taxon>Bacteria</taxon>
        <taxon>Pseudomonadati</taxon>
        <taxon>Pseudomonadota</taxon>
        <taxon>Alphaproteobacteria</taxon>
        <taxon>Rhodobacterales</taxon>
        <taxon>Paracoccaceae</taxon>
        <taxon>Agaricicola</taxon>
    </lineage>
</organism>
<feature type="binding site" evidence="10">
    <location>
        <begin position="18"/>
        <end position="23"/>
    </location>
    <ligand>
        <name>substrate</name>
    </ligand>
</feature>
<sequence>MGHGSERSISAVLIAGPTASGKSAVALELAEALGGRVVNADSMQVYRDLRVLTARPPADEEARAPHFLYGHVDGSEHYSVGRWQGDVRRVLEETDGSLPIIIGGTGLYFSALTEGLAEVLPIPAEVREHWRRRGRTEPVQALHEELARRDPVMAARLRPTDPQRVVRALEVIDGLGRSLASFQQETGGLLEPQRALRLVLDVEPEVLRQRINARFDAMVSAGAMEEVRCLVERRLDPTLPIMKAHGMPWLAAHIDGTMALDDAIDRAKGDTRRYAKRQRTWFRHRMADWHWVRPDEAVGFALQAIKAAQ</sequence>
<evidence type="ECO:0000256" key="1">
    <source>
        <dbReference type="ARBA" id="ARBA00001946"/>
    </source>
</evidence>
<dbReference type="SUPFAM" id="SSF52540">
    <property type="entry name" value="P-loop containing nucleoside triphosphate hydrolases"/>
    <property type="match status" value="2"/>
</dbReference>
<dbReference type="Pfam" id="PF01715">
    <property type="entry name" value="IPPT"/>
    <property type="match status" value="1"/>
</dbReference>
<evidence type="ECO:0000256" key="2">
    <source>
        <dbReference type="ARBA" id="ARBA00003213"/>
    </source>
</evidence>
<comment type="cofactor">
    <cofactor evidence="1 10">
        <name>Mg(2+)</name>
        <dbReference type="ChEBI" id="CHEBI:18420"/>
    </cofactor>
</comment>
<feature type="binding site" evidence="10">
    <location>
        <begin position="16"/>
        <end position="23"/>
    </location>
    <ligand>
        <name>ATP</name>
        <dbReference type="ChEBI" id="CHEBI:30616"/>
    </ligand>
</feature>
<comment type="function">
    <text evidence="2 10 12">Catalyzes the transfer of a dimethylallyl group onto the adenine at position 37 in tRNAs that read codons beginning with uridine, leading to the formation of N6-(dimethylallyl)adenosine (i(6)A).</text>
</comment>
<dbReference type="InterPro" id="IPR027417">
    <property type="entry name" value="P-loop_NTPase"/>
</dbReference>
<keyword evidence="5 10" id="KW-0819">tRNA processing</keyword>
<dbReference type="GO" id="GO:0005524">
    <property type="term" value="F:ATP binding"/>
    <property type="evidence" value="ECO:0007669"/>
    <property type="project" value="UniProtKB-UniRule"/>
</dbReference>
<dbReference type="HAMAP" id="MF_00185">
    <property type="entry name" value="IPP_trans"/>
    <property type="match status" value="1"/>
</dbReference>
<evidence type="ECO:0000313" key="15">
    <source>
        <dbReference type="Proteomes" id="UP000602745"/>
    </source>
</evidence>
<evidence type="ECO:0000256" key="13">
    <source>
        <dbReference type="RuleBase" id="RU003785"/>
    </source>
</evidence>
<feature type="site" description="Interaction with substrate tRNA" evidence="10">
    <location>
        <position position="105"/>
    </location>
</feature>
<evidence type="ECO:0000256" key="4">
    <source>
        <dbReference type="ARBA" id="ARBA00022679"/>
    </source>
</evidence>
<keyword evidence="7 10" id="KW-0067">ATP-binding</keyword>
<feature type="region of interest" description="Interaction with substrate tRNA" evidence="10">
    <location>
        <begin position="41"/>
        <end position="44"/>
    </location>
</feature>
<name>A0A8J2YHC1_9RHOB</name>
<reference evidence="14" key="1">
    <citation type="journal article" date="2014" name="Int. J. Syst. Evol. Microbiol.">
        <title>Complete genome sequence of Corynebacterium casei LMG S-19264T (=DSM 44701T), isolated from a smear-ripened cheese.</title>
        <authorList>
            <consortium name="US DOE Joint Genome Institute (JGI-PGF)"/>
            <person name="Walter F."/>
            <person name="Albersmeier A."/>
            <person name="Kalinowski J."/>
            <person name="Ruckert C."/>
        </authorList>
    </citation>
    <scope>NUCLEOTIDE SEQUENCE</scope>
    <source>
        <strain evidence="14">CCM 7684</strain>
    </source>
</reference>
<comment type="similarity">
    <text evidence="3 10 13">Belongs to the IPP transferase family.</text>
</comment>
<evidence type="ECO:0000256" key="11">
    <source>
        <dbReference type="RuleBase" id="RU003783"/>
    </source>
</evidence>
<reference evidence="14" key="2">
    <citation type="submission" date="2020-09" db="EMBL/GenBank/DDBJ databases">
        <authorList>
            <person name="Sun Q."/>
            <person name="Sedlacek I."/>
        </authorList>
    </citation>
    <scope>NUCLEOTIDE SEQUENCE</scope>
    <source>
        <strain evidence="14">CCM 7684</strain>
    </source>
</reference>
<dbReference type="GO" id="GO:0052381">
    <property type="term" value="F:tRNA dimethylallyltransferase activity"/>
    <property type="evidence" value="ECO:0007669"/>
    <property type="project" value="UniProtKB-UniRule"/>
</dbReference>
<keyword evidence="8 10" id="KW-0460">Magnesium</keyword>
<dbReference type="EMBL" id="BMCP01000002">
    <property type="protein sequence ID" value="GGE42615.1"/>
    <property type="molecule type" value="Genomic_DNA"/>
</dbReference>
<dbReference type="Gene3D" id="1.10.20.140">
    <property type="match status" value="1"/>
</dbReference>
<dbReference type="PANTHER" id="PTHR11088">
    <property type="entry name" value="TRNA DIMETHYLALLYLTRANSFERASE"/>
    <property type="match status" value="1"/>
</dbReference>
<keyword evidence="15" id="KW-1185">Reference proteome</keyword>
<comment type="subunit">
    <text evidence="10">Monomer.</text>
</comment>
<dbReference type="Gene3D" id="3.40.50.300">
    <property type="entry name" value="P-loop containing nucleotide triphosphate hydrolases"/>
    <property type="match status" value="1"/>
</dbReference>
<protein>
    <recommendedName>
        <fullName evidence="10">tRNA dimethylallyltransferase</fullName>
        <ecNumber evidence="10">2.5.1.75</ecNumber>
    </recommendedName>
    <alternativeName>
        <fullName evidence="10">Dimethylallyl diphosphate:tRNA dimethylallyltransferase</fullName>
        <shortName evidence="10">DMAPP:tRNA dimethylallyltransferase</shortName>
        <shortName evidence="10">DMATase</shortName>
    </alternativeName>
    <alternativeName>
        <fullName evidence="10">Isopentenyl-diphosphate:tRNA isopentenyltransferase</fullName>
        <shortName evidence="10">IPP transferase</shortName>
        <shortName evidence="10">IPPT</shortName>
        <shortName evidence="10">IPTase</shortName>
    </alternativeName>
</protein>
<dbReference type="PANTHER" id="PTHR11088:SF60">
    <property type="entry name" value="TRNA DIMETHYLALLYLTRANSFERASE"/>
    <property type="match status" value="1"/>
</dbReference>
<dbReference type="InterPro" id="IPR039657">
    <property type="entry name" value="Dimethylallyltransferase"/>
</dbReference>
<evidence type="ECO:0000256" key="12">
    <source>
        <dbReference type="RuleBase" id="RU003784"/>
    </source>
</evidence>
<evidence type="ECO:0000256" key="3">
    <source>
        <dbReference type="ARBA" id="ARBA00005842"/>
    </source>
</evidence>
<proteinExistence type="inferred from homology"/>
<accession>A0A8J2YHC1</accession>
<keyword evidence="6 10" id="KW-0547">Nucleotide-binding</keyword>
<dbReference type="GO" id="GO:0006400">
    <property type="term" value="P:tRNA modification"/>
    <property type="evidence" value="ECO:0007669"/>
    <property type="project" value="TreeGrafter"/>
</dbReference>
<evidence type="ECO:0000256" key="10">
    <source>
        <dbReference type="HAMAP-Rule" id="MF_00185"/>
    </source>
</evidence>
<evidence type="ECO:0000256" key="9">
    <source>
        <dbReference type="ARBA" id="ARBA00049563"/>
    </source>
</evidence>
<dbReference type="Proteomes" id="UP000602745">
    <property type="component" value="Unassembled WGS sequence"/>
</dbReference>
<keyword evidence="4 10" id="KW-0808">Transferase</keyword>
<comment type="caution">
    <text evidence="10">Lacks conserved residue(s) required for the propagation of feature annotation.</text>
</comment>
<evidence type="ECO:0000256" key="8">
    <source>
        <dbReference type="ARBA" id="ARBA00022842"/>
    </source>
</evidence>
<feature type="region of interest" description="Interaction with substrate tRNA" evidence="10">
    <location>
        <begin position="163"/>
        <end position="167"/>
    </location>
</feature>
<evidence type="ECO:0000313" key="14">
    <source>
        <dbReference type="EMBL" id="GGE42615.1"/>
    </source>
</evidence>
<dbReference type="AlphaFoldDB" id="A0A8J2YHC1"/>